<proteinExistence type="predicted"/>
<accession>A0A2V4NHQ8</accession>
<organism evidence="4 5">
    <name type="scientific">Streptomyces tateyamensis</name>
    <dbReference type="NCBI Taxonomy" id="565073"/>
    <lineage>
        <taxon>Bacteria</taxon>
        <taxon>Bacillati</taxon>
        <taxon>Actinomycetota</taxon>
        <taxon>Actinomycetes</taxon>
        <taxon>Kitasatosporales</taxon>
        <taxon>Streptomycetaceae</taxon>
        <taxon>Streptomyces</taxon>
    </lineage>
</organism>
<dbReference type="GO" id="GO:0032259">
    <property type="term" value="P:methylation"/>
    <property type="evidence" value="ECO:0007669"/>
    <property type="project" value="UniProtKB-KW"/>
</dbReference>
<comment type="caution">
    <text evidence="4">The sequence shown here is derived from an EMBL/GenBank/DDBJ whole genome shotgun (WGS) entry which is preliminary data.</text>
</comment>
<evidence type="ECO:0000256" key="1">
    <source>
        <dbReference type="ARBA" id="ARBA00022603"/>
    </source>
</evidence>
<gene>
    <name evidence="4" type="ORF">C7C46_07520</name>
</gene>
<dbReference type="Pfam" id="PF01596">
    <property type="entry name" value="Methyltransf_3"/>
    <property type="match status" value="1"/>
</dbReference>
<dbReference type="InterPro" id="IPR002935">
    <property type="entry name" value="SAM_O-MeTrfase"/>
</dbReference>
<evidence type="ECO:0000256" key="2">
    <source>
        <dbReference type="ARBA" id="ARBA00022679"/>
    </source>
</evidence>
<dbReference type="GO" id="GO:0008171">
    <property type="term" value="F:O-methyltransferase activity"/>
    <property type="evidence" value="ECO:0007669"/>
    <property type="project" value="InterPro"/>
</dbReference>
<protein>
    <submittedName>
        <fullName evidence="4">Methyltransferase</fullName>
    </submittedName>
</protein>
<dbReference type="InterPro" id="IPR050362">
    <property type="entry name" value="Cation-dep_OMT"/>
</dbReference>
<dbReference type="PROSITE" id="PS51682">
    <property type="entry name" value="SAM_OMT_I"/>
    <property type="match status" value="1"/>
</dbReference>
<dbReference type="PANTHER" id="PTHR10509:SF14">
    <property type="entry name" value="CAFFEOYL-COA O-METHYLTRANSFERASE 3-RELATED"/>
    <property type="match status" value="1"/>
</dbReference>
<evidence type="ECO:0000256" key="3">
    <source>
        <dbReference type="ARBA" id="ARBA00022691"/>
    </source>
</evidence>
<reference evidence="4 5" key="1">
    <citation type="submission" date="2018-03" db="EMBL/GenBank/DDBJ databases">
        <title>Bioinformatic expansion and discovery of thiopeptide antibiotics.</title>
        <authorList>
            <person name="Schwalen C.J."/>
            <person name="Hudson G.A."/>
            <person name="Mitchell D.A."/>
        </authorList>
    </citation>
    <scope>NUCLEOTIDE SEQUENCE [LARGE SCALE GENOMIC DNA]</scope>
    <source>
        <strain evidence="4 5">ATCC 21389</strain>
    </source>
</reference>
<dbReference type="Gene3D" id="3.40.50.150">
    <property type="entry name" value="Vaccinia Virus protein VP39"/>
    <property type="match status" value="1"/>
</dbReference>
<dbReference type="CDD" id="cd02440">
    <property type="entry name" value="AdoMet_MTases"/>
    <property type="match status" value="1"/>
</dbReference>
<dbReference type="Proteomes" id="UP000248039">
    <property type="component" value="Unassembled WGS sequence"/>
</dbReference>
<evidence type="ECO:0000313" key="4">
    <source>
        <dbReference type="EMBL" id="PYC84744.1"/>
    </source>
</evidence>
<keyword evidence="2 4" id="KW-0808">Transferase</keyword>
<dbReference type="EMBL" id="PYBW01000024">
    <property type="protein sequence ID" value="PYC84744.1"/>
    <property type="molecule type" value="Genomic_DNA"/>
</dbReference>
<dbReference type="GO" id="GO:0008757">
    <property type="term" value="F:S-adenosylmethionine-dependent methyltransferase activity"/>
    <property type="evidence" value="ECO:0007669"/>
    <property type="project" value="TreeGrafter"/>
</dbReference>
<dbReference type="AlphaFoldDB" id="A0A2V4NHQ8"/>
<name>A0A2V4NHQ8_9ACTN</name>
<keyword evidence="3" id="KW-0949">S-adenosyl-L-methionine</keyword>
<sequence>MTQQQWTAVDGYLNEVLIGEDAALTAALATSAKAGLPEIAVSPTQGKLLNLLAASIGARRILEIGSLGGYSAIWLGRALPADGRLVSLELSPAHAAVARANLHEAGLEKVAEVRTGRAADSLAELVDDGAEPFDLVFIDADKASIPEYLDFSLKLTRPGSLIIVDNVIRGGAVADADSQDPSVLGVRRMHELVAAHPQLEATAVQTVGSKGYDGFTLIRVGG</sequence>
<dbReference type="OrthoDB" id="9799672at2"/>
<dbReference type="SUPFAM" id="SSF53335">
    <property type="entry name" value="S-adenosyl-L-methionine-dependent methyltransferases"/>
    <property type="match status" value="1"/>
</dbReference>
<dbReference type="InterPro" id="IPR029063">
    <property type="entry name" value="SAM-dependent_MTases_sf"/>
</dbReference>
<keyword evidence="1 4" id="KW-0489">Methyltransferase</keyword>
<dbReference type="PANTHER" id="PTHR10509">
    <property type="entry name" value="O-METHYLTRANSFERASE-RELATED"/>
    <property type="match status" value="1"/>
</dbReference>
<evidence type="ECO:0000313" key="5">
    <source>
        <dbReference type="Proteomes" id="UP000248039"/>
    </source>
</evidence>
<keyword evidence="5" id="KW-1185">Reference proteome</keyword>
<dbReference type="RefSeq" id="WP_110667045.1">
    <property type="nucleotide sequence ID" value="NZ_PYBW01000024.1"/>
</dbReference>